<sequence>MEPLEQFGTESDYDEEHIEAANMQRFELRQAEFNILRRTGLLGRRRTHQNPSNDPVLWDEAAYEMPWWRRSRALTIAQATVSLVRYPLHTSTMYTQYSGKQSTQNWRVLCRTAPLGSLYQWMAGSHLGVVGLVIRTLVPREATTVPGMVASVGLHYAAFGLLYGAFRQSVVSRLQAASPSGPVLAVADHLRAVIAWIRDRLCLRGPQGSVLSLYLRDVAGNALQAALSMGFTRLLTSPIAVHLYSAILRTKPSKRAIMDDEPEIMFQPHIAPTAVLASKGELLIYTQAIASLLAAVSTRLVFYPVDTVILRLMADEAGLTSFGFKGFFECLSSCSWSSLYDGFATTAVTELSLAWLAAEIAHFMCKSAWAKLF</sequence>
<evidence type="ECO:0000256" key="3">
    <source>
        <dbReference type="ARBA" id="ARBA00022989"/>
    </source>
</evidence>
<evidence type="ECO:0000256" key="4">
    <source>
        <dbReference type="ARBA" id="ARBA00023136"/>
    </source>
</evidence>
<evidence type="ECO:0000313" key="5">
    <source>
        <dbReference type="EMBL" id="KAJ1643539.1"/>
    </source>
</evidence>
<keyword evidence="2" id="KW-0812">Transmembrane</keyword>
<comment type="subcellular location">
    <subcellularLocation>
        <location evidence="1">Membrane</location>
    </subcellularLocation>
</comment>
<dbReference type="GO" id="GO:0016020">
    <property type="term" value="C:membrane"/>
    <property type="evidence" value="ECO:0007669"/>
    <property type="project" value="UniProtKB-SubCell"/>
</dbReference>
<keyword evidence="4" id="KW-0472">Membrane</keyword>
<dbReference type="EMBL" id="JANBOH010000245">
    <property type="protein sequence ID" value="KAJ1643539.1"/>
    <property type="molecule type" value="Genomic_DNA"/>
</dbReference>
<protein>
    <recommendedName>
        <fullName evidence="7">Mitochondrial carrier</fullName>
    </recommendedName>
</protein>
<proteinExistence type="predicted"/>
<dbReference type="AlphaFoldDB" id="A0A9W7XIK3"/>
<evidence type="ECO:0000256" key="2">
    <source>
        <dbReference type="ARBA" id="ARBA00022692"/>
    </source>
</evidence>
<dbReference type="SUPFAM" id="SSF103506">
    <property type="entry name" value="Mitochondrial carrier"/>
    <property type="match status" value="1"/>
</dbReference>
<comment type="caution">
    <text evidence="5">The sequence shown here is derived from an EMBL/GenBank/DDBJ whole genome shotgun (WGS) entry which is preliminary data.</text>
</comment>
<keyword evidence="3" id="KW-1133">Transmembrane helix</keyword>
<accession>A0A9W7XIK3</accession>
<evidence type="ECO:0008006" key="7">
    <source>
        <dbReference type="Google" id="ProtNLM"/>
    </source>
</evidence>
<dbReference type="Proteomes" id="UP001145021">
    <property type="component" value="Unassembled WGS sequence"/>
</dbReference>
<reference evidence="5" key="1">
    <citation type="submission" date="2022-07" db="EMBL/GenBank/DDBJ databases">
        <title>Phylogenomic reconstructions and comparative analyses of Kickxellomycotina fungi.</title>
        <authorList>
            <person name="Reynolds N.K."/>
            <person name="Stajich J.E."/>
            <person name="Barry K."/>
            <person name="Grigoriev I.V."/>
            <person name="Crous P."/>
            <person name="Smith M.E."/>
        </authorList>
    </citation>
    <scope>NUCLEOTIDE SEQUENCE</scope>
    <source>
        <strain evidence="5">NBRC 105413</strain>
    </source>
</reference>
<organism evidence="5 6">
    <name type="scientific">Coemansia asiatica</name>
    <dbReference type="NCBI Taxonomy" id="1052880"/>
    <lineage>
        <taxon>Eukaryota</taxon>
        <taxon>Fungi</taxon>
        <taxon>Fungi incertae sedis</taxon>
        <taxon>Zoopagomycota</taxon>
        <taxon>Kickxellomycotina</taxon>
        <taxon>Kickxellomycetes</taxon>
        <taxon>Kickxellales</taxon>
        <taxon>Kickxellaceae</taxon>
        <taxon>Coemansia</taxon>
    </lineage>
</organism>
<name>A0A9W7XIK3_9FUNG</name>
<evidence type="ECO:0000256" key="1">
    <source>
        <dbReference type="ARBA" id="ARBA00004370"/>
    </source>
</evidence>
<keyword evidence="6" id="KW-1185">Reference proteome</keyword>
<evidence type="ECO:0000313" key="6">
    <source>
        <dbReference type="Proteomes" id="UP001145021"/>
    </source>
</evidence>
<dbReference type="InterPro" id="IPR023395">
    <property type="entry name" value="MCP_dom_sf"/>
</dbReference>
<gene>
    <name evidence="5" type="ORF">LPJ64_004695</name>
</gene>